<organism evidence="1 2">
    <name type="scientific">Borrelia duttonii CR2A</name>
    <dbReference type="NCBI Taxonomy" id="1432657"/>
    <lineage>
        <taxon>Bacteria</taxon>
        <taxon>Pseudomonadati</taxon>
        <taxon>Spirochaetota</taxon>
        <taxon>Spirochaetia</taxon>
        <taxon>Spirochaetales</taxon>
        <taxon>Borreliaceae</taxon>
        <taxon>Borrelia</taxon>
    </lineage>
</organism>
<reference evidence="1 2" key="1">
    <citation type="submission" date="2013-12" db="EMBL/GenBank/DDBJ databases">
        <title>Comparative genomics of relapsing fever spirochetes.</title>
        <authorList>
            <person name="Schwan T.G."/>
            <person name="Raffel S.J."/>
            <person name="Porcella S.F."/>
        </authorList>
    </citation>
    <scope>NUCLEOTIDE SEQUENCE [LARGE SCALE GENOMIC DNA]</scope>
    <source>
        <strain evidence="1 2">CR2A</strain>
    </source>
</reference>
<sequence length="33" mass="3781">MFSKLLKSTTIGFDLIKNAIQHQIHAYIPFASF</sequence>
<evidence type="ECO:0000313" key="1">
    <source>
        <dbReference type="EMBL" id="ETZ17843.1"/>
    </source>
</evidence>
<protein>
    <submittedName>
        <fullName evidence="1">Uncharacterized protein</fullName>
    </submittedName>
</protein>
<name>W6THB4_9SPIR</name>
<gene>
    <name evidence="1" type="ORF">BDCR2A_01257</name>
</gene>
<dbReference type="AlphaFoldDB" id="W6THB4"/>
<proteinExistence type="predicted"/>
<accession>W6THB4</accession>
<evidence type="ECO:0000313" key="2">
    <source>
        <dbReference type="Proteomes" id="UP000019148"/>
    </source>
</evidence>
<comment type="caution">
    <text evidence="1">The sequence shown here is derived from an EMBL/GenBank/DDBJ whole genome shotgun (WGS) entry which is preliminary data.</text>
</comment>
<dbReference type="Proteomes" id="UP000019148">
    <property type="component" value="Unassembled WGS sequence"/>
</dbReference>
<dbReference type="EMBL" id="AZIT01000003">
    <property type="protein sequence ID" value="ETZ17843.1"/>
    <property type="molecule type" value="Genomic_DNA"/>
</dbReference>